<reference evidence="1" key="2">
    <citation type="submission" date="2023-06" db="EMBL/GenBank/DDBJ databases">
        <authorList>
            <consortium name="Lawrence Berkeley National Laboratory"/>
            <person name="Haridas S."/>
            <person name="Hensen N."/>
            <person name="Bonometti L."/>
            <person name="Westerberg I."/>
            <person name="Brannstrom I.O."/>
            <person name="Guillou S."/>
            <person name="Cros-Aarteil S."/>
            <person name="Calhoun S."/>
            <person name="Kuo A."/>
            <person name="Mondo S."/>
            <person name="Pangilinan J."/>
            <person name="Riley R."/>
            <person name="Labutti K."/>
            <person name="Andreopoulos B."/>
            <person name="Lipzen A."/>
            <person name="Chen C."/>
            <person name="Yanf M."/>
            <person name="Daum C."/>
            <person name="Ng V."/>
            <person name="Clum A."/>
            <person name="Steindorff A."/>
            <person name="Ohm R."/>
            <person name="Martin F."/>
            <person name="Silar P."/>
            <person name="Natvig D."/>
            <person name="Lalanne C."/>
            <person name="Gautier V."/>
            <person name="Ament-Velasquez S.L."/>
            <person name="Kruys A."/>
            <person name="Hutchinson M.I."/>
            <person name="Powell A.J."/>
            <person name="Barry K."/>
            <person name="Miller A.N."/>
            <person name="Grigoriev I.V."/>
            <person name="Debuchy R."/>
            <person name="Gladieux P."/>
            <person name="Thoren M.H."/>
            <person name="Johannesson H."/>
        </authorList>
    </citation>
    <scope>NUCLEOTIDE SEQUENCE</scope>
    <source>
        <strain evidence="1">CBS 955.72</strain>
    </source>
</reference>
<dbReference type="AlphaFoldDB" id="A0AAJ0HB00"/>
<sequence length="213" mass="23126">MVVEGSYVEDHTIAAIFSIVVIALCFRNTEFGVLGDVEEAYELLDPPVSRIAHCCFVGRSGGIYRFLTIAKSQSRTVLSYEAGASIVPSANNADISTSGGTPDVFSNCQENAFEEASDTLWSVANFGKEGLTMLLETKLEDSDRTDPINYTKFYASKSGDRAKAKRRDRFNKLIHETAAAMRAAGTPGDQEPVMHADIPFHRAAKELHPSAGA</sequence>
<dbReference type="Proteomes" id="UP001275084">
    <property type="component" value="Unassembled WGS sequence"/>
</dbReference>
<evidence type="ECO:0000313" key="1">
    <source>
        <dbReference type="EMBL" id="KAK3345899.1"/>
    </source>
</evidence>
<evidence type="ECO:0000313" key="2">
    <source>
        <dbReference type="Proteomes" id="UP001275084"/>
    </source>
</evidence>
<comment type="caution">
    <text evidence="1">The sequence shown here is derived from an EMBL/GenBank/DDBJ whole genome shotgun (WGS) entry which is preliminary data.</text>
</comment>
<dbReference type="EMBL" id="JAUIQD010000006">
    <property type="protein sequence ID" value="KAK3345899.1"/>
    <property type="molecule type" value="Genomic_DNA"/>
</dbReference>
<protein>
    <submittedName>
        <fullName evidence="1">Uncharacterized protein</fullName>
    </submittedName>
</protein>
<organism evidence="1 2">
    <name type="scientific">Lasiosphaeria hispida</name>
    <dbReference type="NCBI Taxonomy" id="260671"/>
    <lineage>
        <taxon>Eukaryota</taxon>
        <taxon>Fungi</taxon>
        <taxon>Dikarya</taxon>
        <taxon>Ascomycota</taxon>
        <taxon>Pezizomycotina</taxon>
        <taxon>Sordariomycetes</taxon>
        <taxon>Sordariomycetidae</taxon>
        <taxon>Sordariales</taxon>
        <taxon>Lasiosphaeriaceae</taxon>
        <taxon>Lasiosphaeria</taxon>
    </lineage>
</organism>
<accession>A0AAJ0HB00</accession>
<proteinExistence type="predicted"/>
<reference evidence="1" key="1">
    <citation type="journal article" date="2023" name="Mol. Phylogenet. Evol.">
        <title>Genome-scale phylogeny and comparative genomics of the fungal order Sordariales.</title>
        <authorList>
            <person name="Hensen N."/>
            <person name="Bonometti L."/>
            <person name="Westerberg I."/>
            <person name="Brannstrom I.O."/>
            <person name="Guillou S."/>
            <person name="Cros-Aarteil S."/>
            <person name="Calhoun S."/>
            <person name="Haridas S."/>
            <person name="Kuo A."/>
            <person name="Mondo S."/>
            <person name="Pangilinan J."/>
            <person name="Riley R."/>
            <person name="LaButti K."/>
            <person name="Andreopoulos B."/>
            <person name="Lipzen A."/>
            <person name="Chen C."/>
            <person name="Yan M."/>
            <person name="Daum C."/>
            <person name="Ng V."/>
            <person name="Clum A."/>
            <person name="Steindorff A."/>
            <person name="Ohm R.A."/>
            <person name="Martin F."/>
            <person name="Silar P."/>
            <person name="Natvig D.O."/>
            <person name="Lalanne C."/>
            <person name="Gautier V."/>
            <person name="Ament-Velasquez S.L."/>
            <person name="Kruys A."/>
            <person name="Hutchinson M.I."/>
            <person name="Powell A.J."/>
            <person name="Barry K."/>
            <person name="Miller A.N."/>
            <person name="Grigoriev I.V."/>
            <person name="Debuchy R."/>
            <person name="Gladieux P."/>
            <person name="Hiltunen Thoren M."/>
            <person name="Johannesson H."/>
        </authorList>
    </citation>
    <scope>NUCLEOTIDE SEQUENCE</scope>
    <source>
        <strain evidence="1">CBS 955.72</strain>
    </source>
</reference>
<gene>
    <name evidence="1" type="ORF">B0T25DRAFT_583191</name>
</gene>
<name>A0AAJ0HB00_9PEZI</name>
<keyword evidence="2" id="KW-1185">Reference proteome</keyword>